<evidence type="ECO:0000313" key="2">
    <source>
        <dbReference type="EMBL" id="OSJ36892.1"/>
    </source>
</evidence>
<proteinExistence type="predicted"/>
<keyword evidence="2" id="KW-0547">Nucleotide-binding</keyword>
<dbReference type="Pfam" id="PF13749">
    <property type="entry name" value="HATPase_c_4"/>
    <property type="match status" value="1"/>
</dbReference>
<dbReference type="PANTHER" id="PTHR30595:SF6">
    <property type="entry name" value="SCHLAFEN ALBA-2 DOMAIN-CONTAINING PROTEIN"/>
    <property type="match status" value="1"/>
</dbReference>
<name>A0A1Y2JXI0_BRAJP</name>
<evidence type="ECO:0000313" key="3">
    <source>
        <dbReference type="Proteomes" id="UP000193335"/>
    </source>
</evidence>
<dbReference type="PANTHER" id="PTHR30595">
    <property type="entry name" value="GLPR-RELATED TRANSCRIPTIONAL REPRESSOR"/>
    <property type="match status" value="1"/>
</dbReference>
<organism evidence="2 3">
    <name type="scientific">Bradyrhizobium japonicum</name>
    <dbReference type="NCBI Taxonomy" id="375"/>
    <lineage>
        <taxon>Bacteria</taxon>
        <taxon>Pseudomonadati</taxon>
        <taxon>Pseudomonadota</taxon>
        <taxon>Alphaproteobacteria</taxon>
        <taxon>Hyphomicrobiales</taxon>
        <taxon>Nitrobacteraceae</taxon>
        <taxon>Bradyrhizobium</taxon>
    </lineage>
</organism>
<feature type="domain" description="Schlafen AlbA-2" evidence="1">
    <location>
        <begin position="19"/>
        <end position="134"/>
    </location>
</feature>
<dbReference type="InterPro" id="IPR038461">
    <property type="entry name" value="Schlafen_AlbA_2_dom_sf"/>
</dbReference>
<dbReference type="AlphaFoldDB" id="A0A1Y2JXI0"/>
<comment type="caution">
    <text evidence="2">The sequence shown here is derived from an EMBL/GenBank/DDBJ whole genome shotgun (WGS) entry which is preliminary data.</text>
</comment>
<dbReference type="Gene3D" id="3.30.565.60">
    <property type="match status" value="1"/>
</dbReference>
<dbReference type="RefSeq" id="WP_085398319.1">
    <property type="nucleotide sequence ID" value="NZ_NAFL01000164.1"/>
</dbReference>
<dbReference type="Gene3D" id="3.30.950.30">
    <property type="entry name" value="Schlafen, AAA domain"/>
    <property type="match status" value="1"/>
</dbReference>
<sequence>MDTRQITSEEADIILGYDENHFRDAKAKEIAPAKLSRSISAFANTAGGELFVGVAENDDGTRKWCGFENVEAVNGVVQVLESLSSLGNLYSAQFLRAPGKPGIVLHISVLKTREIIKSTQGNAYVRRGAQNLAVNGDEALRRLELDKGLSTFEDDTVNVPQDTVTNSVTTIEFVLSQVPSAEPDVWLKSQFLLVNDKPTVAGVLLFADEPQAALPKRSAIKVFRYATKEEGVDRETLSFVPLTIEGPVYDLIVKAVSTTKEIVQGIKRMGETGLEEVSYPDETLHEIITNAVLHRDYSHQTDVQIRIYDDRIEVESPGRFPGHVTAANVLTEQFARNPKLVRLINKFPNPPNKDVGEGLNTAFAAMRRIRLKEPEISEAENAVVVFIRHEPLSSPASTVMEYLETNPTITNEIGRGITGLRRDVQMKDVFVALRKRGLIEQVPGQRGRASAWRKKAPK</sequence>
<dbReference type="InterPro" id="IPR038475">
    <property type="entry name" value="RecG_C_sf"/>
</dbReference>
<reference evidence="2 3" key="1">
    <citation type="submission" date="2017-03" db="EMBL/GenBank/DDBJ databases">
        <title>Whole genome sequences of fourteen strains of Bradyrhizobium canariense and one strain of Bradyrhizobium japonicum isolated from Lupinus (Papilionoideae: Genisteae) species in Algeria.</title>
        <authorList>
            <person name="Crovadore J."/>
            <person name="Chekireb D."/>
            <person name="Brachmann A."/>
            <person name="Chablais R."/>
            <person name="Cochard B."/>
            <person name="Lefort F."/>
        </authorList>
    </citation>
    <scope>NUCLEOTIDE SEQUENCE [LARGE SCALE GENOMIC DNA]</scope>
    <source>
        <strain evidence="2 3">UBMA197</strain>
    </source>
</reference>
<dbReference type="EMBL" id="NAFL01000164">
    <property type="protein sequence ID" value="OSJ36892.1"/>
    <property type="molecule type" value="Genomic_DNA"/>
</dbReference>
<dbReference type="Pfam" id="PF04326">
    <property type="entry name" value="SLFN_AlbA_2"/>
    <property type="match status" value="1"/>
</dbReference>
<keyword evidence="2" id="KW-0378">Hydrolase</keyword>
<protein>
    <submittedName>
        <fullName evidence="2">ATP-dependent DNA helicase RecG</fullName>
    </submittedName>
</protein>
<accession>A0A1Y2JXI0</accession>
<gene>
    <name evidence="2" type="ORF">BSZ19_02035</name>
</gene>
<dbReference type="GO" id="GO:0004386">
    <property type="term" value="F:helicase activity"/>
    <property type="evidence" value="ECO:0007669"/>
    <property type="project" value="UniProtKB-KW"/>
</dbReference>
<dbReference type="Proteomes" id="UP000193335">
    <property type="component" value="Unassembled WGS sequence"/>
</dbReference>
<evidence type="ECO:0000259" key="1">
    <source>
        <dbReference type="Pfam" id="PF04326"/>
    </source>
</evidence>
<keyword evidence="2" id="KW-0347">Helicase</keyword>
<keyword evidence="2" id="KW-0067">ATP-binding</keyword>
<dbReference type="InterPro" id="IPR007421">
    <property type="entry name" value="Schlafen_AlbA_2_dom"/>
</dbReference>